<proteinExistence type="inferred from homology"/>
<comment type="subcellular location">
    <subcellularLocation>
        <location evidence="1">Cell membrane</location>
        <topology evidence="1">Multi-pass membrane protein</topology>
    </subcellularLocation>
</comment>
<dbReference type="GO" id="GO:0042953">
    <property type="term" value="P:lipoprotein transport"/>
    <property type="evidence" value="ECO:0007669"/>
    <property type="project" value="InterPro"/>
</dbReference>
<dbReference type="NCBIfam" id="TIGR02212">
    <property type="entry name" value="lolCE"/>
    <property type="match status" value="1"/>
</dbReference>
<evidence type="ECO:0000256" key="1">
    <source>
        <dbReference type="ARBA" id="ARBA00004651"/>
    </source>
</evidence>
<dbReference type="Proteomes" id="UP000596063">
    <property type="component" value="Chromosome"/>
</dbReference>
<reference evidence="11 12" key="1">
    <citation type="submission" date="2020-12" db="EMBL/GenBank/DDBJ databases">
        <authorList>
            <person name="Shan Y."/>
        </authorList>
    </citation>
    <scope>NUCLEOTIDE SEQUENCE [LARGE SCALE GENOMIC DNA]</scope>
    <source>
        <strain evidence="12">csc3.9</strain>
    </source>
</reference>
<feature type="transmembrane region" description="Helical" evidence="8">
    <location>
        <begin position="26"/>
        <end position="49"/>
    </location>
</feature>
<feature type="transmembrane region" description="Helical" evidence="8">
    <location>
        <begin position="381"/>
        <end position="401"/>
    </location>
</feature>
<evidence type="ECO:0000313" key="11">
    <source>
        <dbReference type="EMBL" id="QQD16720.1"/>
    </source>
</evidence>
<dbReference type="EMBL" id="CP066167">
    <property type="protein sequence ID" value="QQD16720.1"/>
    <property type="molecule type" value="Genomic_DNA"/>
</dbReference>
<keyword evidence="7 8" id="KW-0472">Membrane</keyword>
<dbReference type="PANTHER" id="PTHR30489">
    <property type="entry name" value="LIPOPROTEIN-RELEASING SYSTEM TRANSMEMBRANE PROTEIN LOLE"/>
    <property type="match status" value="1"/>
</dbReference>
<feature type="domain" description="MacB-like periplasmic core" evidence="10">
    <location>
        <begin position="30"/>
        <end position="232"/>
    </location>
</feature>
<feature type="domain" description="ABC3 transporter permease C-terminal" evidence="9">
    <location>
        <begin position="275"/>
        <end position="408"/>
    </location>
</feature>
<accession>A0A7T4QXQ2</accession>
<evidence type="ECO:0000259" key="10">
    <source>
        <dbReference type="Pfam" id="PF12704"/>
    </source>
</evidence>
<evidence type="ECO:0000256" key="8">
    <source>
        <dbReference type="SAM" id="Phobius"/>
    </source>
</evidence>
<feature type="transmembrane region" description="Helical" evidence="8">
    <location>
        <begin position="316"/>
        <end position="338"/>
    </location>
</feature>
<evidence type="ECO:0000256" key="2">
    <source>
        <dbReference type="ARBA" id="ARBA00005236"/>
    </source>
</evidence>
<keyword evidence="5 8" id="KW-0812">Transmembrane</keyword>
<dbReference type="Pfam" id="PF02687">
    <property type="entry name" value="FtsX"/>
    <property type="match status" value="1"/>
</dbReference>
<evidence type="ECO:0000256" key="5">
    <source>
        <dbReference type="ARBA" id="ARBA00022692"/>
    </source>
</evidence>
<evidence type="ECO:0000313" key="12">
    <source>
        <dbReference type="Proteomes" id="UP000596063"/>
    </source>
</evidence>
<keyword evidence="3" id="KW-0813">Transport</keyword>
<evidence type="ECO:0000256" key="7">
    <source>
        <dbReference type="ARBA" id="ARBA00023136"/>
    </source>
</evidence>
<evidence type="ECO:0000256" key="4">
    <source>
        <dbReference type="ARBA" id="ARBA00022475"/>
    </source>
</evidence>
<protein>
    <submittedName>
        <fullName evidence="11">Lipoprotein-releasing ABC transporter permease subunit</fullName>
    </submittedName>
</protein>
<keyword evidence="11" id="KW-0449">Lipoprotein</keyword>
<name>A0A7T4QXQ2_9GAMM</name>
<dbReference type="InterPro" id="IPR003838">
    <property type="entry name" value="ABC3_permease_C"/>
</dbReference>
<keyword evidence="12" id="KW-1185">Reference proteome</keyword>
<gene>
    <name evidence="11" type="ORF">I6N98_09960</name>
</gene>
<comment type="similarity">
    <text evidence="2">Belongs to the ABC-4 integral membrane protein family. LolC/E subfamily.</text>
</comment>
<feature type="transmembrane region" description="Helical" evidence="8">
    <location>
        <begin position="275"/>
        <end position="296"/>
    </location>
</feature>
<dbReference type="InterPro" id="IPR051447">
    <property type="entry name" value="Lipoprotein-release_system"/>
</dbReference>
<dbReference type="GO" id="GO:0044874">
    <property type="term" value="P:lipoprotein localization to outer membrane"/>
    <property type="evidence" value="ECO:0007669"/>
    <property type="project" value="TreeGrafter"/>
</dbReference>
<evidence type="ECO:0000259" key="9">
    <source>
        <dbReference type="Pfam" id="PF02687"/>
    </source>
</evidence>
<dbReference type="KEGG" id="snan:I6N98_09960"/>
<dbReference type="Pfam" id="PF12704">
    <property type="entry name" value="MacB_PCD"/>
    <property type="match status" value="1"/>
</dbReference>
<dbReference type="InterPro" id="IPR011925">
    <property type="entry name" value="LolCE_TM"/>
</dbReference>
<keyword evidence="4" id="KW-1003">Cell membrane</keyword>
<dbReference type="AlphaFoldDB" id="A0A7T4QXQ2"/>
<organism evidence="11 12">
    <name type="scientific">Spongiibacter nanhainus</name>
    <dbReference type="NCBI Taxonomy" id="2794344"/>
    <lineage>
        <taxon>Bacteria</taxon>
        <taxon>Pseudomonadati</taxon>
        <taxon>Pseudomonadota</taxon>
        <taxon>Gammaproteobacteria</taxon>
        <taxon>Cellvibrionales</taxon>
        <taxon>Spongiibacteraceae</taxon>
        <taxon>Spongiibacter</taxon>
    </lineage>
</organism>
<evidence type="ECO:0000256" key="3">
    <source>
        <dbReference type="ARBA" id="ARBA00022448"/>
    </source>
</evidence>
<dbReference type="PANTHER" id="PTHR30489:SF0">
    <property type="entry name" value="LIPOPROTEIN-RELEASING SYSTEM TRANSMEMBRANE PROTEIN LOLE"/>
    <property type="match status" value="1"/>
</dbReference>
<dbReference type="RefSeq" id="WP_198568222.1">
    <property type="nucleotide sequence ID" value="NZ_CP066167.1"/>
</dbReference>
<dbReference type="GO" id="GO:0098797">
    <property type="term" value="C:plasma membrane protein complex"/>
    <property type="evidence" value="ECO:0007669"/>
    <property type="project" value="TreeGrafter"/>
</dbReference>
<evidence type="ECO:0000256" key="6">
    <source>
        <dbReference type="ARBA" id="ARBA00022989"/>
    </source>
</evidence>
<sequence length="415" mass="44883">MSPAFPLYIGLRYFRRGSGNDRFLSLIAWFSLLGMLLGVVALVVVTSVMNGFESELQKRVLSVVPHAYIDGPGQALEDWQDYRQQLSELPGVNASAPYIGGKAMLSAGGEMRGVNLYGIAPDAERQVSKISEHIVGGSYLSESGPAYGIVLGDILSRRLRLSVGDTVTVILPKVTVTPFGLFPREKAFTIVGIFSAGAQTDSTTAFIRLEDAQRLYQTGSAVQGLRVQFNDMFAAPAKLSDVLAILPDGASGVDWTESQGSLFRAVKLEKQMVRLLLLFIVLIAAFNIVSILSMAVANKRGAVAVLRTMGATPMNIMAIFVVYGMTTGVLGLGLGLLIGLPLATHVGEVVALLENLLGLHVFDPQVYFITRIPSLIRWQDIAFISVFSLVLSLLATLYPAWRGSRVQPAEALRYE</sequence>
<keyword evidence="6 8" id="KW-1133">Transmembrane helix</keyword>
<dbReference type="InterPro" id="IPR025857">
    <property type="entry name" value="MacB_PCD"/>
</dbReference>